<keyword evidence="8" id="KW-0732">Signal</keyword>
<evidence type="ECO:0000256" key="8">
    <source>
        <dbReference type="SAM" id="SignalP"/>
    </source>
</evidence>
<keyword evidence="10" id="KW-1185">Reference proteome</keyword>
<sequence>MAFSLLTLILRLKPHCSCETCQAFLTSSWRLEHNNLCDWYTHLLSKSPTGTIHVHVLRNIITANPGNVEHILKTRFANYPKGKPFSAILGDFLGKGIFNVDGHLWKFQRKMASLELGSLSIRSYAFQTVTSQIESRLVPLLSSFAIQNENVDLQDIFRRFSFDSICRFSFGSDPGLLDPSLPVSKFASAFDLASKLSAERAVSTSPLVWKMKRFFNLGSERKLRRAIQGVHELADMVISHKRNKLVSSSSSSNEDLLSRFMAIVDNDVFLRDIVVSFLLAGRDTVASGLTCFFWLMSKNPEAVHLIRGESDRVMGRGNEGLVGFSELREMHYLQAAVHESMRLFPPVQFDSKFSEENDVLPDGTLVGRGTRVTYHPYAMGRMERIWGDDCLEFKPERWLEDGVFQHQDPFKYPVFQAGPRTCLGKEMALVEMKTVALSLIRKFDFEVSGSGQALNFVPGLIAMVRGGLPVVVRERKQALDVDI</sequence>
<dbReference type="InterPro" id="IPR001128">
    <property type="entry name" value="Cyt_P450"/>
</dbReference>
<dbReference type="PRINTS" id="PR00385">
    <property type="entry name" value="P450"/>
</dbReference>
<dbReference type="Proteomes" id="UP000653305">
    <property type="component" value="Unassembled WGS sequence"/>
</dbReference>
<feature type="signal peptide" evidence="8">
    <location>
        <begin position="1"/>
        <end position="18"/>
    </location>
</feature>
<comment type="caution">
    <text evidence="9">The sequence shown here is derived from an EMBL/GenBank/DDBJ whole genome shotgun (WGS) entry which is preliminary data.</text>
</comment>
<accession>A0A830CX27</accession>
<dbReference type="Gene3D" id="1.10.630.10">
    <property type="entry name" value="Cytochrome P450"/>
    <property type="match status" value="1"/>
</dbReference>
<dbReference type="InterPro" id="IPR002401">
    <property type="entry name" value="Cyt_P450_E_grp-I"/>
</dbReference>
<keyword evidence="7" id="KW-0349">Heme</keyword>
<dbReference type="PRINTS" id="PR00463">
    <property type="entry name" value="EP450I"/>
</dbReference>
<evidence type="ECO:0000256" key="7">
    <source>
        <dbReference type="PIRSR" id="PIRSR602401-1"/>
    </source>
</evidence>
<evidence type="ECO:0000313" key="9">
    <source>
        <dbReference type="EMBL" id="GFQ02129.1"/>
    </source>
</evidence>
<name>A0A830CX27_9LAMI</name>
<comment type="similarity">
    <text evidence="3">Belongs to the cytochrome P450 family.</text>
</comment>
<dbReference type="SUPFAM" id="SSF48264">
    <property type="entry name" value="Cytochrome P450"/>
    <property type="match status" value="1"/>
</dbReference>
<proteinExistence type="inferred from homology"/>
<evidence type="ECO:0000256" key="2">
    <source>
        <dbReference type="ARBA" id="ARBA00004167"/>
    </source>
</evidence>
<dbReference type="AlphaFoldDB" id="A0A830CX27"/>
<comment type="cofactor">
    <cofactor evidence="1 7">
        <name>heme</name>
        <dbReference type="ChEBI" id="CHEBI:30413"/>
    </cofactor>
</comment>
<dbReference type="OrthoDB" id="1470350at2759"/>
<comment type="subcellular location">
    <subcellularLocation>
        <location evidence="2">Membrane</location>
        <topology evidence="2">Single-pass membrane protein</topology>
    </subcellularLocation>
</comment>
<dbReference type="InterPro" id="IPR036396">
    <property type="entry name" value="Cyt_P450_sf"/>
</dbReference>
<feature type="chain" id="PRO_5032920579" evidence="8">
    <location>
        <begin position="19"/>
        <end position="483"/>
    </location>
</feature>
<dbReference type="Pfam" id="PF00067">
    <property type="entry name" value="p450"/>
    <property type="match status" value="1"/>
</dbReference>
<evidence type="ECO:0000256" key="1">
    <source>
        <dbReference type="ARBA" id="ARBA00001971"/>
    </source>
</evidence>
<evidence type="ECO:0000256" key="6">
    <source>
        <dbReference type="ARBA" id="ARBA00023004"/>
    </source>
</evidence>
<dbReference type="PANTHER" id="PTHR24296">
    <property type="entry name" value="CYTOCHROME P450"/>
    <property type="match status" value="1"/>
</dbReference>
<keyword evidence="4 7" id="KW-0479">Metal-binding</keyword>
<keyword evidence="5" id="KW-0560">Oxidoreductase</keyword>
<evidence type="ECO:0000256" key="3">
    <source>
        <dbReference type="ARBA" id="ARBA00010617"/>
    </source>
</evidence>
<dbReference type="GO" id="GO:0020037">
    <property type="term" value="F:heme binding"/>
    <property type="evidence" value="ECO:0007669"/>
    <property type="project" value="InterPro"/>
</dbReference>
<gene>
    <name evidence="9" type="ORF">PHJA_002356800</name>
</gene>
<keyword evidence="6 7" id="KW-0408">Iron</keyword>
<evidence type="ECO:0000256" key="5">
    <source>
        <dbReference type="ARBA" id="ARBA00023002"/>
    </source>
</evidence>
<dbReference type="EMBL" id="BMAC01000728">
    <property type="protein sequence ID" value="GFQ02129.1"/>
    <property type="molecule type" value="Genomic_DNA"/>
</dbReference>
<protein>
    <submittedName>
        <fullName evidence="9">Cytochrome p450 94c1</fullName>
    </submittedName>
</protein>
<dbReference type="GO" id="GO:0016020">
    <property type="term" value="C:membrane"/>
    <property type="evidence" value="ECO:0007669"/>
    <property type="project" value="UniProtKB-SubCell"/>
</dbReference>
<dbReference type="CDD" id="cd11064">
    <property type="entry name" value="CYP86A"/>
    <property type="match status" value="1"/>
</dbReference>
<dbReference type="GO" id="GO:0016705">
    <property type="term" value="F:oxidoreductase activity, acting on paired donors, with incorporation or reduction of molecular oxygen"/>
    <property type="evidence" value="ECO:0007669"/>
    <property type="project" value="InterPro"/>
</dbReference>
<reference evidence="9" key="1">
    <citation type="submission" date="2020-07" db="EMBL/GenBank/DDBJ databases">
        <title>Ethylene signaling mediates host invasion by parasitic plants.</title>
        <authorList>
            <person name="Yoshida S."/>
        </authorList>
    </citation>
    <scope>NUCLEOTIDE SEQUENCE</scope>
    <source>
        <strain evidence="9">Okayama</strain>
    </source>
</reference>
<dbReference type="GO" id="GO:0005506">
    <property type="term" value="F:iron ion binding"/>
    <property type="evidence" value="ECO:0007669"/>
    <property type="project" value="InterPro"/>
</dbReference>
<feature type="binding site" description="axial binding residue" evidence="7">
    <location>
        <position position="422"/>
    </location>
    <ligand>
        <name>heme</name>
        <dbReference type="ChEBI" id="CHEBI:30413"/>
    </ligand>
    <ligandPart>
        <name>Fe</name>
        <dbReference type="ChEBI" id="CHEBI:18248"/>
    </ligandPart>
</feature>
<evidence type="ECO:0000256" key="4">
    <source>
        <dbReference type="ARBA" id="ARBA00022723"/>
    </source>
</evidence>
<organism evidence="9 10">
    <name type="scientific">Phtheirospermum japonicum</name>
    <dbReference type="NCBI Taxonomy" id="374723"/>
    <lineage>
        <taxon>Eukaryota</taxon>
        <taxon>Viridiplantae</taxon>
        <taxon>Streptophyta</taxon>
        <taxon>Embryophyta</taxon>
        <taxon>Tracheophyta</taxon>
        <taxon>Spermatophyta</taxon>
        <taxon>Magnoliopsida</taxon>
        <taxon>eudicotyledons</taxon>
        <taxon>Gunneridae</taxon>
        <taxon>Pentapetalae</taxon>
        <taxon>asterids</taxon>
        <taxon>lamiids</taxon>
        <taxon>Lamiales</taxon>
        <taxon>Orobanchaceae</taxon>
        <taxon>Orobanchaceae incertae sedis</taxon>
        <taxon>Phtheirospermum</taxon>
    </lineage>
</organism>
<dbReference type="GO" id="GO:0004497">
    <property type="term" value="F:monooxygenase activity"/>
    <property type="evidence" value="ECO:0007669"/>
    <property type="project" value="InterPro"/>
</dbReference>
<evidence type="ECO:0000313" key="10">
    <source>
        <dbReference type="Proteomes" id="UP000653305"/>
    </source>
</evidence>